<gene>
    <name evidence="1" type="ORF">G1H11_05540</name>
</gene>
<dbReference type="InterPro" id="IPR014942">
    <property type="entry name" value="AbiEii"/>
</dbReference>
<reference evidence="1 2" key="1">
    <citation type="submission" date="2020-02" db="EMBL/GenBank/DDBJ databases">
        <authorList>
            <person name="Li X.-J."/>
            <person name="Feng X.-M."/>
        </authorList>
    </citation>
    <scope>NUCLEOTIDE SEQUENCE [LARGE SCALE GENOMIC DNA]</scope>
    <source>
        <strain evidence="1 2">CGMCC 4.7225</strain>
    </source>
</reference>
<dbReference type="EMBL" id="JAAGOB010000002">
    <property type="protein sequence ID" value="NED94770.1"/>
    <property type="molecule type" value="Genomic_DNA"/>
</dbReference>
<organism evidence="1 2">
    <name type="scientific">Phytoactinopolyspora alkaliphila</name>
    <dbReference type="NCBI Taxonomy" id="1783498"/>
    <lineage>
        <taxon>Bacteria</taxon>
        <taxon>Bacillati</taxon>
        <taxon>Actinomycetota</taxon>
        <taxon>Actinomycetes</taxon>
        <taxon>Jiangellales</taxon>
        <taxon>Jiangellaceae</taxon>
        <taxon>Phytoactinopolyspora</taxon>
    </lineage>
</organism>
<sequence length="110" mass="11829">MAGFFLAKCAAVHGRREPKDWYDIAFMLLHDQYGGPAAAELVNTRFAADLKGEVTTALRDLAANFAVPAAQGPSAYVDQLLVDHPDFDADVATADAMTAVQKFCRNLGVN</sequence>
<name>A0A6N9YIN0_9ACTN</name>
<dbReference type="AlphaFoldDB" id="A0A6N9YIN0"/>
<comment type="caution">
    <text evidence="1">The sequence shown here is derived from an EMBL/GenBank/DDBJ whole genome shotgun (WGS) entry which is preliminary data.</text>
</comment>
<keyword evidence="2" id="KW-1185">Reference proteome</keyword>
<dbReference type="Proteomes" id="UP000469185">
    <property type="component" value="Unassembled WGS sequence"/>
</dbReference>
<protein>
    <submittedName>
        <fullName evidence="1">Uncharacterized protein</fullName>
    </submittedName>
</protein>
<proteinExistence type="predicted"/>
<evidence type="ECO:0000313" key="1">
    <source>
        <dbReference type="EMBL" id="NED94770.1"/>
    </source>
</evidence>
<accession>A0A6N9YIN0</accession>
<evidence type="ECO:0000313" key="2">
    <source>
        <dbReference type="Proteomes" id="UP000469185"/>
    </source>
</evidence>
<dbReference type="Pfam" id="PF08843">
    <property type="entry name" value="AbiEii"/>
    <property type="match status" value="1"/>
</dbReference>